<proteinExistence type="predicted"/>
<name>A0A222GDC2_9GAMM</name>
<accession>A0A222GDC2</accession>
<dbReference type="EMBL" id="CP020465">
    <property type="protein sequence ID" value="ASP49867.1"/>
    <property type="molecule type" value="Genomic_DNA"/>
</dbReference>
<evidence type="ECO:0000313" key="1">
    <source>
        <dbReference type="EMBL" id="ASP49867.1"/>
    </source>
</evidence>
<gene>
    <name evidence="1" type="ORF">B5D82_03845</name>
</gene>
<dbReference type="RefSeq" id="WP_081154288.1">
    <property type="nucleotide sequence ID" value="NZ_CP020465.1"/>
</dbReference>
<dbReference type="KEGG" id="cber:B5D82_03845"/>
<evidence type="ECO:0000313" key="2">
    <source>
        <dbReference type="Proteomes" id="UP000202259"/>
    </source>
</evidence>
<protein>
    <recommendedName>
        <fullName evidence="3">Lipocalin-like domain-containing protein</fullName>
    </recommendedName>
</protein>
<dbReference type="Proteomes" id="UP000202259">
    <property type="component" value="Chromosome"/>
</dbReference>
<organism evidence="1 2">
    <name type="scientific">Cognaticolwellia beringensis</name>
    <dbReference type="NCBI Taxonomy" id="1967665"/>
    <lineage>
        <taxon>Bacteria</taxon>
        <taxon>Pseudomonadati</taxon>
        <taxon>Pseudomonadota</taxon>
        <taxon>Gammaproteobacteria</taxon>
        <taxon>Alteromonadales</taxon>
        <taxon>Colwelliaceae</taxon>
        <taxon>Cognaticolwellia</taxon>
    </lineage>
</organism>
<dbReference type="OrthoDB" id="6226813at2"/>
<keyword evidence="2" id="KW-1185">Reference proteome</keyword>
<sequence>MTQKIQSYNRALLFGKWYRSERDNEGYLFTEFAEISADGRYEFTFIQHDDHGTVSEQSVESGDWGLVGDIHFTISKSEFINDEHYAADLEHDDNYHAYRVLTLNSLIFEYQHILSNEVFILRRVIDNIALS</sequence>
<reference evidence="1 2" key="1">
    <citation type="submission" date="2017-08" db="EMBL/GenBank/DDBJ databases">
        <title>Complete genome of Colwellia sp. NB097-1, a psychrophile bacterium ioslated from Bering Sea.</title>
        <authorList>
            <person name="Chen X."/>
        </authorList>
    </citation>
    <scope>NUCLEOTIDE SEQUENCE [LARGE SCALE GENOMIC DNA]</scope>
    <source>
        <strain evidence="1 2">NB097-1</strain>
    </source>
</reference>
<dbReference type="AlphaFoldDB" id="A0A222GDC2"/>
<evidence type="ECO:0008006" key="3">
    <source>
        <dbReference type="Google" id="ProtNLM"/>
    </source>
</evidence>